<sequence>MGKKHRRSRKNSKGDDDGDEDYHDDDNNHSNNNNENDNNSPSLKNMSFAEKREYQRKQAAQKRKAKQKCYLCGQSGHVRRECPGIADDGRGMSRFKSKRDPKGEKLKREQEKQRVQKQQQSNGEDRSMEADYFDLVEYPEGFVHPPEEDDNNNNEDNNEEDNAAGQQQEKIETEHDASLLAIPHPFLDPHCRVLESIEYMESQRDAKKSSKKNKKQNANSSSDDTDATTREYQAIWKRAIQTTGLAGIIVPTVVQMHVPWSNPIPWLGVAEDADNDADDDEDLENENNDNDGNGEAPAEEQPEQPHSKTIPILFALGLASTVPCTTEAEQTDAKQLLLQTIGTDANDDNDNKKQSIAALWAVLDYTKPNRTREGQQKQLECLLQVASETNLTLQVQVLPGIPSDLVEADASVAGTDYAQALLDFQAALANHLASTGRNDGNTRLKIHLVGWQGRSDHTLSLLKAFATDDNCPSIFIGLDPTVTFSKANHLHELAFEVPLHQLVIETSQIIPSYITKKLGRQAAPHAAWWPFVAQAVANHNNQGEELAKVTQQVTENIQALYPALGSGGD</sequence>
<dbReference type="InterPro" id="IPR032466">
    <property type="entry name" value="Metal_Hydrolase"/>
</dbReference>
<dbReference type="Pfam" id="PF00098">
    <property type="entry name" value="zf-CCHC"/>
    <property type="match status" value="1"/>
</dbReference>
<keyword evidence="1" id="KW-0863">Zinc-finger</keyword>
<evidence type="ECO:0000313" key="4">
    <source>
        <dbReference type="EMBL" id="CAJ1947245.1"/>
    </source>
</evidence>
<keyword evidence="1" id="KW-0862">Zinc</keyword>
<dbReference type="GO" id="GO:0008270">
    <property type="term" value="F:zinc ion binding"/>
    <property type="evidence" value="ECO:0007669"/>
    <property type="project" value="UniProtKB-KW"/>
</dbReference>
<dbReference type="InterPro" id="IPR001878">
    <property type="entry name" value="Znf_CCHC"/>
</dbReference>
<feature type="compositionally biased region" description="Basic and acidic residues" evidence="2">
    <location>
        <begin position="78"/>
        <end position="91"/>
    </location>
</feature>
<organism evidence="4 5">
    <name type="scientific">Cylindrotheca closterium</name>
    <dbReference type="NCBI Taxonomy" id="2856"/>
    <lineage>
        <taxon>Eukaryota</taxon>
        <taxon>Sar</taxon>
        <taxon>Stramenopiles</taxon>
        <taxon>Ochrophyta</taxon>
        <taxon>Bacillariophyta</taxon>
        <taxon>Bacillariophyceae</taxon>
        <taxon>Bacillariophycidae</taxon>
        <taxon>Bacillariales</taxon>
        <taxon>Bacillariaceae</taxon>
        <taxon>Cylindrotheca</taxon>
    </lineage>
</organism>
<dbReference type="InterPro" id="IPR036875">
    <property type="entry name" value="Znf_CCHC_sf"/>
</dbReference>
<evidence type="ECO:0000256" key="1">
    <source>
        <dbReference type="PROSITE-ProRule" id="PRU00047"/>
    </source>
</evidence>
<keyword evidence="1" id="KW-0479">Metal-binding</keyword>
<feature type="region of interest" description="Disordered" evidence="2">
    <location>
        <begin position="267"/>
        <end position="305"/>
    </location>
</feature>
<feature type="compositionally biased region" description="Acidic residues" evidence="2">
    <location>
        <begin position="147"/>
        <end position="162"/>
    </location>
</feature>
<reference evidence="4" key="1">
    <citation type="submission" date="2023-08" db="EMBL/GenBank/DDBJ databases">
        <authorList>
            <person name="Audoor S."/>
            <person name="Bilcke G."/>
        </authorList>
    </citation>
    <scope>NUCLEOTIDE SEQUENCE</scope>
</reference>
<evidence type="ECO:0000259" key="3">
    <source>
        <dbReference type="PROSITE" id="PS50158"/>
    </source>
</evidence>
<evidence type="ECO:0000313" key="5">
    <source>
        <dbReference type="Proteomes" id="UP001295423"/>
    </source>
</evidence>
<keyword evidence="5" id="KW-1185">Reference proteome</keyword>
<feature type="domain" description="CCHC-type" evidence="3">
    <location>
        <begin position="68"/>
        <end position="83"/>
    </location>
</feature>
<feature type="region of interest" description="Disordered" evidence="2">
    <location>
        <begin position="204"/>
        <end position="227"/>
    </location>
</feature>
<accession>A0AAD2PU03</accession>
<feature type="compositionally biased region" description="Low complexity" evidence="2">
    <location>
        <begin position="29"/>
        <end position="39"/>
    </location>
</feature>
<feature type="compositionally biased region" description="Basic residues" evidence="2">
    <location>
        <begin position="1"/>
        <end position="11"/>
    </location>
</feature>
<dbReference type="SMART" id="SM00343">
    <property type="entry name" value="ZnF_C2HC"/>
    <property type="match status" value="1"/>
</dbReference>
<protein>
    <recommendedName>
        <fullName evidence="3">CCHC-type domain-containing protein</fullName>
    </recommendedName>
</protein>
<feature type="region of interest" description="Disordered" evidence="2">
    <location>
        <begin position="1"/>
        <end position="171"/>
    </location>
</feature>
<comment type="caution">
    <text evidence="4">The sequence shown here is derived from an EMBL/GenBank/DDBJ whole genome shotgun (WGS) entry which is preliminary data.</text>
</comment>
<gene>
    <name evidence="4" type="ORF">CYCCA115_LOCUS11050</name>
</gene>
<name>A0AAD2PU03_9STRA</name>
<dbReference type="Gene3D" id="3.20.20.140">
    <property type="entry name" value="Metal-dependent hydrolases"/>
    <property type="match status" value="1"/>
</dbReference>
<dbReference type="Gene3D" id="4.10.60.10">
    <property type="entry name" value="Zinc finger, CCHC-type"/>
    <property type="match status" value="1"/>
</dbReference>
<proteinExistence type="predicted"/>
<dbReference type="Proteomes" id="UP001295423">
    <property type="component" value="Unassembled WGS sequence"/>
</dbReference>
<dbReference type="GO" id="GO:0003676">
    <property type="term" value="F:nucleic acid binding"/>
    <property type="evidence" value="ECO:0007669"/>
    <property type="project" value="InterPro"/>
</dbReference>
<dbReference type="AlphaFoldDB" id="A0AAD2PU03"/>
<evidence type="ECO:0000256" key="2">
    <source>
        <dbReference type="SAM" id="MobiDB-lite"/>
    </source>
</evidence>
<feature type="compositionally biased region" description="Acidic residues" evidence="2">
    <location>
        <begin position="271"/>
        <end position="289"/>
    </location>
</feature>
<dbReference type="EMBL" id="CAKOGP040001725">
    <property type="protein sequence ID" value="CAJ1947245.1"/>
    <property type="molecule type" value="Genomic_DNA"/>
</dbReference>
<dbReference type="PROSITE" id="PS50158">
    <property type="entry name" value="ZF_CCHC"/>
    <property type="match status" value="1"/>
</dbReference>
<dbReference type="SUPFAM" id="SSF51556">
    <property type="entry name" value="Metallo-dependent hydrolases"/>
    <property type="match status" value="1"/>
</dbReference>
<dbReference type="SUPFAM" id="SSF57756">
    <property type="entry name" value="Retrovirus zinc finger-like domains"/>
    <property type="match status" value="1"/>
</dbReference>
<feature type="compositionally biased region" description="Basic and acidic residues" evidence="2">
    <location>
        <begin position="98"/>
        <end position="114"/>
    </location>
</feature>